<proteinExistence type="inferred from homology"/>
<dbReference type="GO" id="GO:0004989">
    <property type="term" value="F:octopamine receptor activity"/>
    <property type="evidence" value="ECO:0007669"/>
    <property type="project" value="InterPro"/>
</dbReference>
<sequence>MTNLTYLSLSSPVDAISSVEECAAPGGNVTMTGTAAMLVTVIAVTTALIVATVFGNILVIMSVVQYPPLRSVPNIFIVSLAVADLMVAIGVLPLNVVYNVTGVWLFGGVVCKLWLTCDVLCCTASILNLCAIALDRYRAITQPIAYAQKRTVSRVMWTVALVWIASAVISSPPLIGWNDWPDVFDERTPCALTTHPGYVLYSSMGSFYIPLVVMSVTYLRIYVATRRRLRRRARQVAMPQGSCAAQHSEVAATAVAAATPPTAAAGSSASKNKQPSATETVDSVSSSDEVDGATCSGLAGGDNGHVAGTIASASSSASATSATVTAAAAVTTSAITPNRSSNKGGQPERQQPMGKHVNQLLEHKQRISLSKERKAAKTLGVIMGVFVVCWLPFFVIYLFFPFCKSCCPPSKLLINVVTWLGYLNSTVNPIIYTRCNMDFRRSFKKILHMDNQHR</sequence>
<evidence type="ECO:0000256" key="9">
    <source>
        <dbReference type="ARBA" id="ARBA00023180"/>
    </source>
</evidence>
<reference evidence="15 16" key="1">
    <citation type="submission" date="2019-08" db="EMBL/GenBank/DDBJ databases">
        <authorList>
            <person name="Alioto T."/>
            <person name="Alioto T."/>
            <person name="Gomez Garrido J."/>
        </authorList>
    </citation>
    <scope>NUCLEOTIDE SEQUENCE [LARGE SCALE GENOMIC DNA]</scope>
</reference>
<keyword evidence="5 13" id="KW-1133">Transmembrane helix</keyword>
<dbReference type="GO" id="GO:0005886">
    <property type="term" value="C:plasma membrane"/>
    <property type="evidence" value="ECO:0007669"/>
    <property type="project" value="UniProtKB-SubCell"/>
</dbReference>
<keyword evidence="16" id="KW-1185">Reference proteome</keyword>
<dbReference type="Pfam" id="PF00001">
    <property type="entry name" value="7tm_1"/>
    <property type="match status" value="1"/>
</dbReference>
<dbReference type="PROSITE" id="PS50262">
    <property type="entry name" value="G_PROTEIN_RECEP_F1_2"/>
    <property type="match status" value="1"/>
</dbReference>
<feature type="transmembrane region" description="Helical" evidence="13">
    <location>
        <begin position="72"/>
        <end position="93"/>
    </location>
</feature>
<feature type="compositionally biased region" description="Polar residues" evidence="12">
    <location>
        <begin position="267"/>
        <end position="277"/>
    </location>
</feature>
<accession>A0A5E4N2M4</accession>
<evidence type="ECO:0000313" key="15">
    <source>
        <dbReference type="EMBL" id="VVC37344.1"/>
    </source>
</evidence>
<comment type="similarity">
    <text evidence="2 11">Belongs to the G-protein coupled receptor 1 family.</text>
</comment>
<keyword evidence="7 13" id="KW-0472">Membrane</keyword>
<evidence type="ECO:0000256" key="7">
    <source>
        <dbReference type="ARBA" id="ARBA00023136"/>
    </source>
</evidence>
<evidence type="ECO:0000256" key="6">
    <source>
        <dbReference type="ARBA" id="ARBA00023040"/>
    </source>
</evidence>
<evidence type="ECO:0000256" key="5">
    <source>
        <dbReference type="ARBA" id="ARBA00022989"/>
    </source>
</evidence>
<comment type="subcellular location">
    <subcellularLocation>
        <location evidence="1">Cell membrane</location>
        <topology evidence="1">Multi-pass membrane protein</topology>
    </subcellularLocation>
</comment>
<keyword evidence="4 11" id="KW-0812">Transmembrane</keyword>
<gene>
    <name evidence="15" type="ORF">CINCED_3A017610</name>
</gene>
<evidence type="ECO:0000256" key="4">
    <source>
        <dbReference type="ARBA" id="ARBA00022692"/>
    </source>
</evidence>
<evidence type="ECO:0000256" key="2">
    <source>
        <dbReference type="ARBA" id="ARBA00010663"/>
    </source>
</evidence>
<evidence type="ECO:0000256" key="8">
    <source>
        <dbReference type="ARBA" id="ARBA00023170"/>
    </source>
</evidence>
<evidence type="ECO:0000256" key="12">
    <source>
        <dbReference type="SAM" id="MobiDB-lite"/>
    </source>
</evidence>
<feature type="transmembrane region" description="Helical" evidence="13">
    <location>
        <begin position="379"/>
        <end position="400"/>
    </location>
</feature>
<feature type="region of interest" description="Disordered" evidence="12">
    <location>
        <begin position="263"/>
        <end position="297"/>
    </location>
</feature>
<feature type="transmembrane region" description="Helical" evidence="13">
    <location>
        <begin position="35"/>
        <end position="60"/>
    </location>
</feature>
<keyword evidence="10 11" id="KW-0807">Transducer</keyword>
<feature type="transmembrane region" description="Helical" evidence="13">
    <location>
        <begin position="412"/>
        <end position="432"/>
    </location>
</feature>
<evidence type="ECO:0000256" key="3">
    <source>
        <dbReference type="ARBA" id="ARBA00022475"/>
    </source>
</evidence>
<dbReference type="PANTHER" id="PTHR24248">
    <property type="entry name" value="ADRENERGIC RECEPTOR-RELATED G-PROTEIN COUPLED RECEPTOR"/>
    <property type="match status" value="1"/>
</dbReference>
<dbReference type="InterPro" id="IPR000276">
    <property type="entry name" value="GPCR_Rhodpsn"/>
</dbReference>
<dbReference type="PRINTS" id="PR00237">
    <property type="entry name" value="GPCRRHODOPSN"/>
</dbReference>
<dbReference type="PROSITE" id="PS00237">
    <property type="entry name" value="G_PROTEIN_RECEP_F1_1"/>
    <property type="match status" value="1"/>
</dbReference>
<keyword evidence="8 11" id="KW-0675">Receptor</keyword>
<keyword evidence="6 11" id="KW-0297">G-protein coupled receptor</keyword>
<dbReference type="PRINTS" id="PR00664">
    <property type="entry name" value="OCTOPAMINER"/>
</dbReference>
<dbReference type="InterPro" id="IPR017452">
    <property type="entry name" value="GPCR_Rhodpsn_7TM"/>
</dbReference>
<dbReference type="InterPro" id="IPR002002">
    <property type="entry name" value="Octopmn_rcpt"/>
</dbReference>
<name>A0A5E4N2M4_9HEMI</name>
<feature type="domain" description="G-protein coupled receptors family 1 profile" evidence="14">
    <location>
        <begin position="55"/>
        <end position="432"/>
    </location>
</feature>
<dbReference type="PANTHER" id="PTHR24248:SF174">
    <property type="entry name" value="TYRAMINE_OCTOPAMINE RECEPTOR"/>
    <property type="match status" value="1"/>
</dbReference>
<dbReference type="Proteomes" id="UP000325440">
    <property type="component" value="Unassembled WGS sequence"/>
</dbReference>
<organism evidence="15 16">
    <name type="scientific">Cinara cedri</name>
    <dbReference type="NCBI Taxonomy" id="506608"/>
    <lineage>
        <taxon>Eukaryota</taxon>
        <taxon>Metazoa</taxon>
        <taxon>Ecdysozoa</taxon>
        <taxon>Arthropoda</taxon>
        <taxon>Hexapoda</taxon>
        <taxon>Insecta</taxon>
        <taxon>Pterygota</taxon>
        <taxon>Neoptera</taxon>
        <taxon>Paraneoptera</taxon>
        <taxon>Hemiptera</taxon>
        <taxon>Sternorrhyncha</taxon>
        <taxon>Aphidomorpha</taxon>
        <taxon>Aphidoidea</taxon>
        <taxon>Aphididae</taxon>
        <taxon>Lachninae</taxon>
        <taxon>Cinara</taxon>
    </lineage>
</organism>
<evidence type="ECO:0000256" key="13">
    <source>
        <dbReference type="SAM" id="Phobius"/>
    </source>
</evidence>
<feature type="compositionally biased region" description="Low complexity" evidence="12">
    <location>
        <begin position="278"/>
        <end position="287"/>
    </location>
</feature>
<evidence type="ECO:0000256" key="1">
    <source>
        <dbReference type="ARBA" id="ARBA00004651"/>
    </source>
</evidence>
<dbReference type="FunFam" id="1.20.1070.10:FF:000248">
    <property type="entry name" value="5-hydroxytryptamine receptor 1A-beta"/>
    <property type="match status" value="1"/>
</dbReference>
<keyword evidence="3" id="KW-1003">Cell membrane</keyword>
<dbReference type="SMART" id="SM01381">
    <property type="entry name" value="7TM_GPCR_Srsx"/>
    <property type="match status" value="1"/>
</dbReference>
<feature type="transmembrane region" description="Helical" evidence="13">
    <location>
        <begin position="198"/>
        <end position="223"/>
    </location>
</feature>
<evidence type="ECO:0000259" key="14">
    <source>
        <dbReference type="PROSITE" id="PS50262"/>
    </source>
</evidence>
<evidence type="ECO:0000313" key="16">
    <source>
        <dbReference type="Proteomes" id="UP000325440"/>
    </source>
</evidence>
<feature type="transmembrane region" description="Helical" evidence="13">
    <location>
        <begin position="113"/>
        <end position="134"/>
    </location>
</feature>
<dbReference type="OrthoDB" id="5955450at2759"/>
<keyword evidence="9" id="KW-0325">Glycoprotein</keyword>
<feature type="transmembrane region" description="Helical" evidence="13">
    <location>
        <begin position="155"/>
        <end position="178"/>
    </location>
</feature>
<evidence type="ECO:0000256" key="10">
    <source>
        <dbReference type="ARBA" id="ARBA00023224"/>
    </source>
</evidence>
<evidence type="ECO:0000256" key="11">
    <source>
        <dbReference type="RuleBase" id="RU000688"/>
    </source>
</evidence>
<protein>
    <submittedName>
        <fullName evidence="15">Octopamine receptor,G protein-coupled receptor, rhodopsin-like,GPCR, rhodopsin-like, 7TM</fullName>
    </submittedName>
</protein>
<dbReference type="SUPFAM" id="SSF81321">
    <property type="entry name" value="Family A G protein-coupled receptor-like"/>
    <property type="match status" value="1"/>
</dbReference>
<dbReference type="EMBL" id="CABPRJ010001445">
    <property type="protein sequence ID" value="VVC37344.1"/>
    <property type="molecule type" value="Genomic_DNA"/>
</dbReference>
<dbReference type="Gene3D" id="1.20.1070.10">
    <property type="entry name" value="Rhodopsin 7-helix transmembrane proteins"/>
    <property type="match status" value="2"/>
</dbReference>
<dbReference type="AlphaFoldDB" id="A0A5E4N2M4"/>